<proteinExistence type="predicted"/>
<feature type="transmembrane region" description="Helical" evidence="1">
    <location>
        <begin position="12"/>
        <end position="31"/>
    </location>
</feature>
<feature type="transmembrane region" description="Helical" evidence="1">
    <location>
        <begin position="401"/>
        <end position="420"/>
    </location>
</feature>
<feature type="transmembrane region" description="Helical" evidence="1">
    <location>
        <begin position="218"/>
        <end position="236"/>
    </location>
</feature>
<dbReference type="RefSeq" id="WP_353650876.1">
    <property type="nucleotide sequence ID" value="NZ_CP159218.1"/>
</dbReference>
<evidence type="ECO:0008006" key="3">
    <source>
        <dbReference type="Google" id="ProtNLM"/>
    </source>
</evidence>
<gene>
    <name evidence="2" type="ORF">ABLG96_08275</name>
</gene>
<feature type="transmembrane region" description="Helical" evidence="1">
    <location>
        <begin position="366"/>
        <end position="389"/>
    </location>
</feature>
<accession>A0AAU8DV72</accession>
<feature type="transmembrane region" description="Helical" evidence="1">
    <location>
        <begin position="432"/>
        <end position="451"/>
    </location>
</feature>
<keyword evidence="1" id="KW-1133">Transmembrane helix</keyword>
<evidence type="ECO:0000313" key="2">
    <source>
        <dbReference type="EMBL" id="XCG65271.1"/>
    </source>
</evidence>
<feature type="transmembrane region" description="Helical" evidence="1">
    <location>
        <begin position="243"/>
        <end position="262"/>
    </location>
</feature>
<keyword evidence="1" id="KW-0472">Membrane</keyword>
<protein>
    <recommendedName>
        <fullName evidence="3">YfhO family protein</fullName>
    </recommendedName>
</protein>
<dbReference type="EMBL" id="CP159218">
    <property type="protein sequence ID" value="XCG65271.1"/>
    <property type="molecule type" value="Genomic_DNA"/>
</dbReference>
<keyword evidence="1" id="KW-0812">Transmembrane</keyword>
<feature type="transmembrane region" description="Helical" evidence="1">
    <location>
        <begin position="130"/>
        <end position="147"/>
    </location>
</feature>
<organism evidence="2">
    <name type="scientific">Nakamurella sp. A5-74</name>
    <dbReference type="NCBI Taxonomy" id="3158264"/>
    <lineage>
        <taxon>Bacteria</taxon>
        <taxon>Bacillati</taxon>
        <taxon>Actinomycetota</taxon>
        <taxon>Actinomycetes</taxon>
        <taxon>Nakamurellales</taxon>
        <taxon>Nakamurellaceae</taxon>
        <taxon>Nakamurella</taxon>
    </lineage>
</organism>
<evidence type="ECO:0000256" key="1">
    <source>
        <dbReference type="SAM" id="Phobius"/>
    </source>
</evidence>
<feature type="transmembrane region" description="Helical" evidence="1">
    <location>
        <begin position="153"/>
        <end position="173"/>
    </location>
</feature>
<reference evidence="2" key="1">
    <citation type="submission" date="2024-05" db="EMBL/GenBank/DDBJ databases">
        <authorList>
            <person name="Cai S.Y."/>
            <person name="Jin L.M."/>
            <person name="Li H.R."/>
        </authorList>
    </citation>
    <scope>NUCLEOTIDE SEQUENCE</scope>
    <source>
        <strain evidence="2">A5-74</strain>
    </source>
</reference>
<sequence>MRRWWRTTDLRLYVAVSALTAVCVSVMMRLWRANWSAPFYYSYDAQGSMAHFVTTIETGWYENQPRLGFPYGQHYHDFPFSDDLHLVSAKILGWVTGGDWVSAFNLYYLLTFLLVSLTALWFLRVCGLSGVMAVIIAVLYSVSPYHWERNETHLFLSGYYMIPAAMVLVLRVVRGQPLWGRRIPTGAGVLARVRSALTGRGAGTVLILALLIYSGVYYAVFVVLLLAVAALVALAGHRSWSRFGGAVVAGIVSVVWFALALLPDILYARTYGSNAAAFPRGVDDAQYYALRILAMMLPATDHPIPEFAELRNWFTGRYPPQAEYPTLGFIATVGFVLLLGVGLGRMMRARGSSVRVGSRRDTLGQLAGLTILATLIATAGGFGLLVSMASDAMRGWNRMSIVIALLALAAFGLAMENVAVRWRRSLSALPRPSVRQIVFVLAGVTLVVGVADQSLDRAVPDPSIAASFASDEQFYAGVEASLPAGAAVYQLPFRGYPEGWYINGTTESDQLRAIMHTKTLRFSGGGIKGRPQTEWPATVEELPTANFLSDLATVGFSGIIVDRLAFQDSGDGWIARLTPSLGAPERISNDGRWAWFPMSNELAKVALSTSPEQRHARSLEITQGAG</sequence>
<feature type="transmembrane region" description="Helical" evidence="1">
    <location>
        <begin position="193"/>
        <end position="212"/>
    </location>
</feature>
<feature type="transmembrane region" description="Helical" evidence="1">
    <location>
        <begin position="324"/>
        <end position="345"/>
    </location>
</feature>
<name>A0AAU8DV72_9ACTN</name>
<dbReference type="AlphaFoldDB" id="A0AAU8DV72"/>